<dbReference type="GO" id="GO:0000976">
    <property type="term" value="F:transcription cis-regulatory region binding"/>
    <property type="evidence" value="ECO:0007669"/>
    <property type="project" value="TreeGrafter"/>
</dbReference>
<evidence type="ECO:0000313" key="6">
    <source>
        <dbReference type="EMBL" id="BDU76447.1"/>
    </source>
</evidence>
<keyword evidence="7" id="KW-1185">Reference proteome</keyword>
<organism evidence="6 7">
    <name type="scientific">Mesoterricola sediminis</name>
    <dbReference type="NCBI Taxonomy" id="2927980"/>
    <lineage>
        <taxon>Bacteria</taxon>
        <taxon>Pseudomonadati</taxon>
        <taxon>Acidobacteriota</taxon>
        <taxon>Holophagae</taxon>
        <taxon>Holophagales</taxon>
        <taxon>Holophagaceae</taxon>
        <taxon>Mesoterricola</taxon>
    </lineage>
</organism>
<dbReference type="AlphaFoldDB" id="A0AA48KDL2"/>
<dbReference type="GO" id="GO:0003700">
    <property type="term" value="F:DNA-binding transcription factor activity"/>
    <property type="evidence" value="ECO:0007669"/>
    <property type="project" value="InterPro"/>
</dbReference>
<dbReference type="SUPFAM" id="SSF46785">
    <property type="entry name" value="Winged helix' DNA-binding domain"/>
    <property type="match status" value="1"/>
</dbReference>
<protein>
    <submittedName>
        <fullName evidence="6">LysR family transcriptional regulator</fullName>
    </submittedName>
</protein>
<dbReference type="PRINTS" id="PR00039">
    <property type="entry name" value="HTHLYSR"/>
</dbReference>
<evidence type="ECO:0000313" key="7">
    <source>
        <dbReference type="Proteomes" id="UP001228113"/>
    </source>
</evidence>
<feature type="domain" description="HTH lysR-type" evidence="5">
    <location>
        <begin position="1"/>
        <end position="58"/>
    </location>
</feature>
<name>A0AA48KDL2_9BACT</name>
<dbReference type="PANTHER" id="PTHR30126:SF39">
    <property type="entry name" value="HTH-TYPE TRANSCRIPTIONAL REGULATOR CYSL"/>
    <property type="match status" value="1"/>
</dbReference>
<keyword evidence="4" id="KW-0804">Transcription</keyword>
<dbReference type="SUPFAM" id="SSF53850">
    <property type="entry name" value="Periplasmic binding protein-like II"/>
    <property type="match status" value="1"/>
</dbReference>
<evidence type="ECO:0000259" key="5">
    <source>
        <dbReference type="PROSITE" id="PS50931"/>
    </source>
</evidence>
<dbReference type="InterPro" id="IPR005119">
    <property type="entry name" value="LysR_subst-bd"/>
</dbReference>
<evidence type="ECO:0000256" key="4">
    <source>
        <dbReference type="ARBA" id="ARBA00023163"/>
    </source>
</evidence>
<dbReference type="Gene3D" id="1.10.10.10">
    <property type="entry name" value="Winged helix-like DNA-binding domain superfamily/Winged helix DNA-binding domain"/>
    <property type="match status" value="1"/>
</dbReference>
<dbReference type="PANTHER" id="PTHR30126">
    <property type="entry name" value="HTH-TYPE TRANSCRIPTIONAL REGULATOR"/>
    <property type="match status" value="1"/>
</dbReference>
<dbReference type="KEGG" id="msea:METESE_14050"/>
<evidence type="ECO:0000256" key="3">
    <source>
        <dbReference type="ARBA" id="ARBA00023125"/>
    </source>
</evidence>
<accession>A0AA48KDL2</accession>
<proteinExistence type="inferred from homology"/>
<sequence length="310" mass="34200">MHFADLEILLCIAQEGRFTWAARKLNRSQPAVSMAVRRLEAAFGERLLGRNSHRVVPTEAGRLVLAMAERVLQLREATQRGLRNLEGGGRGLLRIVAPELLATYLLPPLLEAFHARAPGVRIEVVQGPSSDVLKGVADDDFDFGFLAFAPGSGDLVHRSLFVDPLMLCVPPGHPLERLPNVTWAHLRCWPLIAHSRPTPTRRRLEFQLEQAGIGLANAMELPSLEAIKHFVAAGAGIAILPRLCLEAERAEGRLAAIPLPGAPIARDIRVVHRRQPRWCPAARAFQDLLLARFAAHPAEQDTRRDHVEAC</sequence>
<reference evidence="6" key="1">
    <citation type="journal article" date="2023" name="Int. J. Syst. Evol. Microbiol.">
        <title>Mesoterricola silvestris gen. nov., sp. nov., Mesoterricola sediminis sp. nov., Geothrix oryzae sp. nov., Geothrix edaphica sp. nov., Geothrix rubra sp. nov., and Geothrix limicola sp. nov., six novel members of Acidobacteriota isolated from soils.</title>
        <authorList>
            <person name="Itoh H."/>
            <person name="Sugisawa Y."/>
            <person name="Mise K."/>
            <person name="Xu Z."/>
            <person name="Kuniyasu M."/>
            <person name="Ushijima N."/>
            <person name="Kawano K."/>
            <person name="Kobayashi E."/>
            <person name="Shiratori Y."/>
            <person name="Masuda Y."/>
            <person name="Senoo K."/>
        </authorList>
    </citation>
    <scope>NUCLEOTIDE SEQUENCE</scope>
    <source>
        <strain evidence="6">W786</strain>
    </source>
</reference>
<dbReference type="CDD" id="cd05466">
    <property type="entry name" value="PBP2_LTTR_substrate"/>
    <property type="match status" value="1"/>
</dbReference>
<dbReference type="EMBL" id="AP027081">
    <property type="protein sequence ID" value="BDU76447.1"/>
    <property type="molecule type" value="Genomic_DNA"/>
</dbReference>
<dbReference type="InterPro" id="IPR036390">
    <property type="entry name" value="WH_DNA-bd_sf"/>
</dbReference>
<evidence type="ECO:0000256" key="1">
    <source>
        <dbReference type="ARBA" id="ARBA00009437"/>
    </source>
</evidence>
<evidence type="ECO:0000256" key="2">
    <source>
        <dbReference type="ARBA" id="ARBA00023015"/>
    </source>
</evidence>
<gene>
    <name evidence="6" type="ORF">METESE_14050</name>
</gene>
<dbReference type="Gene3D" id="3.40.190.290">
    <property type="match status" value="1"/>
</dbReference>
<dbReference type="RefSeq" id="WP_243333671.1">
    <property type="nucleotide sequence ID" value="NZ_AP027081.1"/>
</dbReference>
<dbReference type="InterPro" id="IPR000847">
    <property type="entry name" value="LysR_HTH_N"/>
</dbReference>
<keyword evidence="2" id="KW-0805">Transcription regulation</keyword>
<keyword evidence="3" id="KW-0238">DNA-binding</keyword>
<dbReference type="InterPro" id="IPR036388">
    <property type="entry name" value="WH-like_DNA-bd_sf"/>
</dbReference>
<dbReference type="Pfam" id="PF00126">
    <property type="entry name" value="HTH_1"/>
    <property type="match status" value="1"/>
</dbReference>
<dbReference type="PROSITE" id="PS50931">
    <property type="entry name" value="HTH_LYSR"/>
    <property type="match status" value="1"/>
</dbReference>
<dbReference type="Pfam" id="PF03466">
    <property type="entry name" value="LysR_substrate"/>
    <property type="match status" value="1"/>
</dbReference>
<comment type="similarity">
    <text evidence="1">Belongs to the LysR transcriptional regulatory family.</text>
</comment>
<dbReference type="Proteomes" id="UP001228113">
    <property type="component" value="Chromosome"/>
</dbReference>